<dbReference type="EMBL" id="FP929065">
    <property type="protein sequence ID" value="CBX90852.1"/>
    <property type="molecule type" value="Genomic_DNA"/>
</dbReference>
<dbReference type="Proteomes" id="UP000002668">
    <property type="component" value="Genome"/>
</dbReference>
<evidence type="ECO:0000313" key="3">
    <source>
        <dbReference type="Proteomes" id="UP000002668"/>
    </source>
</evidence>
<dbReference type="VEuPathDB" id="FungiDB:LEMA_uP058860.1"/>
<dbReference type="AlphaFoldDB" id="E4ZHL9"/>
<sequence>MCPPPKTTPTPPPLSNSTPTLTTPFSPCTLHLAPNLRHTPFQPQKETKTAQYARRQIHGNV</sequence>
<keyword evidence="3" id="KW-1185">Reference proteome</keyword>
<evidence type="ECO:0000256" key="1">
    <source>
        <dbReference type="SAM" id="MobiDB-lite"/>
    </source>
</evidence>
<dbReference type="InParanoid" id="E4ZHL9"/>
<organism evidence="3">
    <name type="scientific">Leptosphaeria maculans (strain JN3 / isolate v23.1.3 / race Av1-4-5-6-7-8)</name>
    <name type="common">Blackleg fungus</name>
    <name type="synonym">Phoma lingam</name>
    <dbReference type="NCBI Taxonomy" id="985895"/>
    <lineage>
        <taxon>Eukaryota</taxon>
        <taxon>Fungi</taxon>
        <taxon>Dikarya</taxon>
        <taxon>Ascomycota</taxon>
        <taxon>Pezizomycotina</taxon>
        <taxon>Dothideomycetes</taxon>
        <taxon>Pleosporomycetidae</taxon>
        <taxon>Pleosporales</taxon>
        <taxon>Pleosporineae</taxon>
        <taxon>Leptosphaeriaceae</taxon>
        <taxon>Plenodomus</taxon>
        <taxon>Plenodomus lingam/Leptosphaeria maculans species complex</taxon>
    </lineage>
</organism>
<feature type="region of interest" description="Disordered" evidence="1">
    <location>
        <begin position="1"/>
        <end position="61"/>
    </location>
</feature>
<feature type="compositionally biased region" description="Low complexity" evidence="1">
    <location>
        <begin position="15"/>
        <end position="30"/>
    </location>
</feature>
<accession>E4ZHL9</accession>
<feature type="compositionally biased region" description="Pro residues" evidence="1">
    <location>
        <begin position="1"/>
        <end position="14"/>
    </location>
</feature>
<proteinExistence type="predicted"/>
<reference evidence="3" key="1">
    <citation type="journal article" date="2011" name="Nat. Commun.">
        <title>Effector diversification within compartments of the Leptosphaeria maculans genome affected by Repeat-Induced Point mutations.</title>
        <authorList>
            <person name="Rouxel T."/>
            <person name="Grandaubert J."/>
            <person name="Hane J.K."/>
            <person name="Hoede C."/>
            <person name="van de Wouw A.P."/>
            <person name="Couloux A."/>
            <person name="Dominguez V."/>
            <person name="Anthouard V."/>
            <person name="Bally P."/>
            <person name="Bourras S."/>
            <person name="Cozijnsen A.J."/>
            <person name="Ciuffetti L.M."/>
            <person name="Degrave A."/>
            <person name="Dilmaghani A."/>
            <person name="Duret L."/>
            <person name="Fudal I."/>
            <person name="Goodwin S.B."/>
            <person name="Gout L."/>
            <person name="Glaser N."/>
            <person name="Linglin J."/>
            <person name="Kema G.H.J."/>
            <person name="Lapalu N."/>
            <person name="Lawrence C.B."/>
            <person name="May K."/>
            <person name="Meyer M."/>
            <person name="Ollivier B."/>
            <person name="Poulain J."/>
            <person name="Schoch C.L."/>
            <person name="Simon A."/>
            <person name="Spatafora J.W."/>
            <person name="Stachowiak A."/>
            <person name="Turgeon B.G."/>
            <person name="Tyler B.M."/>
            <person name="Vincent D."/>
            <person name="Weissenbach J."/>
            <person name="Amselem J."/>
            <person name="Quesneville H."/>
            <person name="Oliver R.P."/>
            <person name="Wincker P."/>
            <person name="Balesdent M.-H."/>
            <person name="Howlett B.J."/>
        </authorList>
    </citation>
    <scope>NUCLEOTIDE SEQUENCE [LARGE SCALE GENOMIC DNA]</scope>
    <source>
        <strain evidence="3">JN3 / isolate v23.1.3 / race Av1-4-5-6-7-8</strain>
    </source>
</reference>
<gene>
    <name evidence="2" type="ORF">LEMA_uP058860.1</name>
</gene>
<dbReference type="HOGENOM" id="CLU_2923049_0_0_1"/>
<evidence type="ECO:0000313" key="2">
    <source>
        <dbReference type="EMBL" id="CBX90852.1"/>
    </source>
</evidence>
<name>E4ZHL9_LEPMJ</name>
<protein>
    <submittedName>
        <fullName evidence="2">Predicted protein</fullName>
    </submittedName>
</protein>